<gene>
    <name evidence="1" type="ORF">CYPRO_1089</name>
</gene>
<dbReference type="RefSeq" id="WP_114983629.1">
    <property type="nucleotide sequence ID" value="NZ_CP027806.1"/>
</dbReference>
<keyword evidence="2" id="KW-1185">Reference proteome</keyword>
<evidence type="ECO:0000313" key="1">
    <source>
        <dbReference type="EMBL" id="AXJ00354.1"/>
    </source>
</evidence>
<dbReference type="EMBL" id="CP027806">
    <property type="protein sequence ID" value="AXJ00354.1"/>
    <property type="molecule type" value="Genomic_DNA"/>
</dbReference>
<accession>A0A345UIQ2</accession>
<protein>
    <recommendedName>
        <fullName evidence="3">Outer membrane protein beta-barrel domain-containing protein</fullName>
    </recommendedName>
</protein>
<name>A0A345UIQ2_9BACT</name>
<evidence type="ECO:0000313" key="2">
    <source>
        <dbReference type="Proteomes" id="UP000254808"/>
    </source>
</evidence>
<sequence length="221" mass="24647">MTKKTNHTVIIGILFLILPLSSFGQNASSTLLNFGIELGGGHNQLFMQADSPAMHDRTAFSVMPSARIYLELNTSTGFAIHSFAGYNQFGGKDSGDYPAGDVKFSSQVKIQALEFGLFGLYPIADFRFGLGAKYNHHLTISDRYDYFISATADWDWRNYDAFFANSSIDAGLRGEYILNEKFSIGAEGWFGLTDLQNNSQAAQNMSFRQNHFRLLIGYKIN</sequence>
<proteinExistence type="predicted"/>
<evidence type="ECO:0008006" key="3">
    <source>
        <dbReference type="Google" id="ProtNLM"/>
    </source>
</evidence>
<reference evidence="1 2" key="1">
    <citation type="submission" date="2018-03" db="EMBL/GenBank/DDBJ databases">
        <title>Phenotypic and genomic properties of Cyclonatronum proteinivorum gen. nov., sp. nov., a haloalkaliphilic bacteroidete from soda lakes possessing Na+-translocating rhodopsin.</title>
        <authorList>
            <person name="Toshchakov S.V."/>
            <person name="Korzhenkov A."/>
            <person name="Samarov N.I."/>
            <person name="Kublanov I.V."/>
            <person name="Muntyan M.S."/>
            <person name="Sorokin D.Y."/>
        </authorList>
    </citation>
    <scope>NUCLEOTIDE SEQUENCE [LARGE SCALE GENOMIC DNA]</scope>
    <source>
        <strain evidence="1 2">Omega</strain>
    </source>
</reference>
<dbReference type="KEGG" id="cprv:CYPRO_1089"/>
<dbReference type="AlphaFoldDB" id="A0A345UIQ2"/>
<dbReference type="Proteomes" id="UP000254808">
    <property type="component" value="Chromosome"/>
</dbReference>
<organism evidence="1 2">
    <name type="scientific">Cyclonatronum proteinivorum</name>
    <dbReference type="NCBI Taxonomy" id="1457365"/>
    <lineage>
        <taxon>Bacteria</taxon>
        <taxon>Pseudomonadati</taxon>
        <taxon>Balneolota</taxon>
        <taxon>Balneolia</taxon>
        <taxon>Balneolales</taxon>
        <taxon>Cyclonatronaceae</taxon>
        <taxon>Cyclonatronum</taxon>
    </lineage>
</organism>